<reference evidence="1 2" key="1">
    <citation type="submission" date="2019-01" db="EMBL/GenBank/DDBJ databases">
        <title>The draft genome of Rhizobium sp. 24NR.</title>
        <authorList>
            <person name="Liu L."/>
            <person name="Liang L."/>
            <person name="Shi S."/>
            <person name="Xu L."/>
            <person name="Wang X."/>
            <person name="Li L."/>
            <person name="Zhang X."/>
        </authorList>
    </citation>
    <scope>NUCLEOTIDE SEQUENCE [LARGE SCALE GENOMIC DNA]</scope>
    <source>
        <strain evidence="1 2">24NR</strain>
    </source>
</reference>
<evidence type="ECO:0000313" key="1">
    <source>
        <dbReference type="EMBL" id="RWX78661.1"/>
    </source>
</evidence>
<comment type="caution">
    <text evidence="1">The sequence shown here is derived from an EMBL/GenBank/DDBJ whole genome shotgun (WGS) entry which is preliminary data.</text>
</comment>
<dbReference type="OrthoDB" id="7061948at2"/>
<dbReference type="Proteomes" id="UP000287687">
    <property type="component" value="Unassembled WGS sequence"/>
</dbReference>
<organism evidence="1 2">
    <name type="scientific">Neorhizobium lilium</name>
    <dbReference type="NCBI Taxonomy" id="2503024"/>
    <lineage>
        <taxon>Bacteria</taxon>
        <taxon>Pseudomonadati</taxon>
        <taxon>Pseudomonadota</taxon>
        <taxon>Alphaproteobacteria</taxon>
        <taxon>Hyphomicrobiales</taxon>
        <taxon>Rhizobiaceae</taxon>
        <taxon>Rhizobium/Agrobacterium group</taxon>
        <taxon>Neorhizobium</taxon>
    </lineage>
</organism>
<proteinExistence type="predicted"/>
<gene>
    <name evidence="1" type="ORF">EPK99_08675</name>
</gene>
<dbReference type="InterPro" id="IPR009003">
    <property type="entry name" value="Peptidase_S1_PA"/>
</dbReference>
<dbReference type="RefSeq" id="WP_128442638.1">
    <property type="nucleotide sequence ID" value="NZ_SBIP01000002.1"/>
</dbReference>
<dbReference type="Pfam" id="PF13365">
    <property type="entry name" value="Trypsin_2"/>
    <property type="match status" value="1"/>
</dbReference>
<dbReference type="SUPFAM" id="SSF50494">
    <property type="entry name" value="Trypsin-like serine proteases"/>
    <property type="match status" value="1"/>
</dbReference>
<keyword evidence="2" id="KW-1185">Reference proteome</keyword>
<name>A0A444LI07_9HYPH</name>
<sequence>MSLKFPLQILKSLWTRRADGIWAIYDIKGLTLRSESGRDERYFLLGGDLELMTNHPNGQFPDVLSLVGTTDYLMQQSIVPVVAWLEGETEIRCIGTASIISCTGYVITAGHVLLDPLESGYGATRVGGKVEHREDLNFGVMIPYMAPVGGIYFAKAFRFFPFKKMWAWGEWKQSPLLHEDDRWEYLTDVAVCKIPEMPNGQPHQPLNMSLYPFMPGEEAYSIGYAEMPDIQINSKTGGISDRAFRLNTYVTAGNILSTFPQNHLAREVSTPGPCFDFDARVPGKMSGAPVFGAHGAVIRGVVSRSFSGEEHAFGSMLGPAMELPLDEPEVRGRSLRTLLEHGNEGMSVVHGVGL</sequence>
<dbReference type="EMBL" id="SBIP01000002">
    <property type="protein sequence ID" value="RWX78661.1"/>
    <property type="molecule type" value="Genomic_DNA"/>
</dbReference>
<evidence type="ECO:0008006" key="3">
    <source>
        <dbReference type="Google" id="ProtNLM"/>
    </source>
</evidence>
<dbReference type="AlphaFoldDB" id="A0A444LI07"/>
<accession>A0A444LI07</accession>
<protein>
    <recommendedName>
        <fullName evidence="3">Trypsin-like peptidase domain-containing protein</fullName>
    </recommendedName>
</protein>
<evidence type="ECO:0000313" key="2">
    <source>
        <dbReference type="Proteomes" id="UP000287687"/>
    </source>
</evidence>